<comment type="caution">
    <text evidence="1">The sequence shown here is derived from an EMBL/GenBank/DDBJ whole genome shotgun (WGS) entry which is preliminary data.</text>
</comment>
<dbReference type="EMBL" id="LBWE01000001">
    <property type="protein sequence ID" value="KKR02271.1"/>
    <property type="molecule type" value="Genomic_DNA"/>
</dbReference>
<organism evidence="1 2">
    <name type="scientific">Candidatus Nomurabacteria bacterium GW2011_GWD2_39_12</name>
    <dbReference type="NCBI Taxonomy" id="1618759"/>
    <lineage>
        <taxon>Bacteria</taxon>
        <taxon>Candidatus Nomuraibacteriota</taxon>
    </lineage>
</organism>
<reference evidence="1 2" key="1">
    <citation type="journal article" date="2015" name="Nature">
        <title>rRNA introns, odd ribosomes, and small enigmatic genomes across a large radiation of phyla.</title>
        <authorList>
            <person name="Brown C.T."/>
            <person name="Hug L.A."/>
            <person name="Thomas B.C."/>
            <person name="Sharon I."/>
            <person name="Castelle C.J."/>
            <person name="Singh A."/>
            <person name="Wilkins M.J."/>
            <person name="Williams K.H."/>
            <person name="Banfield J.F."/>
        </authorList>
    </citation>
    <scope>NUCLEOTIDE SEQUENCE [LARGE SCALE GENOMIC DNA]</scope>
</reference>
<gene>
    <name evidence="1" type="ORF">UT27_C0001G0049</name>
</gene>
<sequence>MDQKLIAHLTSTISLLADDRQYILVIKSNPTQSIKNGYHTYHRAIGDCFEEILSHMIRLNIADGKDKEMKDIAIIVENTAQKIRKLFKSFEDLVIDKKG</sequence>
<proteinExistence type="predicted"/>
<dbReference type="AlphaFoldDB" id="A0A837HRL6"/>
<evidence type="ECO:0000313" key="2">
    <source>
        <dbReference type="Proteomes" id="UP000033998"/>
    </source>
</evidence>
<dbReference type="Proteomes" id="UP000033998">
    <property type="component" value="Unassembled WGS sequence"/>
</dbReference>
<protein>
    <recommendedName>
        <fullName evidence="3">DUF5405 domain-containing protein</fullName>
    </recommendedName>
</protein>
<accession>A0A837HRL6</accession>
<evidence type="ECO:0008006" key="3">
    <source>
        <dbReference type="Google" id="ProtNLM"/>
    </source>
</evidence>
<evidence type="ECO:0000313" key="1">
    <source>
        <dbReference type="EMBL" id="KKR02271.1"/>
    </source>
</evidence>
<name>A0A837HRL6_9BACT</name>